<sequence length="450" mass="47669">MKQYFRGNDVRLICPNCATQYEVADADVPVTGRVVQCGVCDNEWTATRPVSTQDSAAPDSPDDTPEMITPDFAAPEEIASAISDALGERPDSTPEAVPDTAEEYAVDDRLSMDLDEEEEQPDMAGASDFDVEALRSLLSRQVSSRQDPAEAPTDQATNAVEPERTDSAPTIDATPVPMQHEYADEPHPPAAQPEEPDTSADFSIPPVPQSDTIRAGADAAFEAMRARRAERRAARQSDATPPTSQTLIEEPASEIDEADSVLNDLRRILDEPSQPAATLTHELTHEAEPDGDADALAPPPAARIEPETSDVMPFPPSRARPQRPGRPGAHPVSDHPVAPAAPRTARPARPGRPGATPPPATTLPAAANDNVPQENVPEDERELQEQTSPTTGGRGGLGFVMALMLALIAAAVYFLAADLAAALPPIAPALEAYVSTINSLRASIAALVNG</sequence>
<dbReference type="InterPro" id="IPR011723">
    <property type="entry name" value="Znf/thioredoxin_put"/>
</dbReference>
<feature type="region of interest" description="Disordered" evidence="1">
    <location>
        <begin position="84"/>
        <end position="104"/>
    </location>
</feature>
<evidence type="ECO:0000313" key="5">
    <source>
        <dbReference type="Proteomes" id="UP000500791"/>
    </source>
</evidence>
<evidence type="ECO:0000256" key="2">
    <source>
        <dbReference type="SAM" id="Phobius"/>
    </source>
</evidence>
<feature type="region of interest" description="Disordered" evidence="1">
    <location>
        <begin position="141"/>
        <end position="211"/>
    </location>
</feature>
<gene>
    <name evidence="4" type="ORF">G8E03_06195</name>
</gene>
<dbReference type="NCBIfam" id="TIGR02098">
    <property type="entry name" value="MJ0042_CXXC"/>
    <property type="match status" value="1"/>
</dbReference>
<keyword evidence="2" id="KW-1133">Transmembrane helix</keyword>
<protein>
    <recommendedName>
        <fullName evidence="3">Zinc finger/thioredoxin putative domain-containing protein</fullName>
    </recommendedName>
</protein>
<keyword evidence="2" id="KW-0812">Transmembrane</keyword>
<dbReference type="Proteomes" id="UP000500791">
    <property type="component" value="Chromosome"/>
</dbReference>
<reference evidence="4 5" key="1">
    <citation type="submission" date="2020-03" db="EMBL/GenBank/DDBJ databases">
        <title>Complete genome sequence of Monaibacterium sp. ALG8 with diverse plasmids.</title>
        <authorList>
            <person name="Sun C."/>
        </authorList>
    </citation>
    <scope>NUCLEOTIDE SEQUENCE [LARGE SCALE GENOMIC DNA]</scope>
    <source>
        <strain evidence="4 5">ALG8</strain>
    </source>
</reference>
<name>A0A6G7VK68_9RHOB</name>
<organism evidence="4 5">
    <name type="scientific">Pontivivens nitratireducens</name>
    <dbReference type="NCBI Taxonomy" id="2758038"/>
    <lineage>
        <taxon>Bacteria</taxon>
        <taxon>Pseudomonadati</taxon>
        <taxon>Pseudomonadota</taxon>
        <taxon>Alphaproteobacteria</taxon>
        <taxon>Rhodobacterales</taxon>
        <taxon>Paracoccaceae</taxon>
        <taxon>Pontivivens</taxon>
    </lineage>
</organism>
<proteinExistence type="predicted"/>
<feature type="region of interest" description="Disordered" evidence="1">
    <location>
        <begin position="225"/>
        <end position="395"/>
    </location>
</feature>
<feature type="region of interest" description="Disordered" evidence="1">
    <location>
        <begin position="49"/>
        <end position="69"/>
    </location>
</feature>
<feature type="domain" description="Zinc finger/thioredoxin putative" evidence="3">
    <location>
        <begin position="12"/>
        <end position="45"/>
    </location>
</feature>
<evidence type="ECO:0000256" key="1">
    <source>
        <dbReference type="SAM" id="MobiDB-lite"/>
    </source>
</evidence>
<feature type="compositionally biased region" description="Basic and acidic residues" evidence="1">
    <location>
        <begin position="225"/>
        <end position="235"/>
    </location>
</feature>
<feature type="compositionally biased region" description="Low complexity" evidence="1">
    <location>
        <begin position="325"/>
        <end position="354"/>
    </location>
</feature>
<feature type="transmembrane region" description="Helical" evidence="2">
    <location>
        <begin position="396"/>
        <end position="416"/>
    </location>
</feature>
<dbReference type="EMBL" id="CP049811">
    <property type="protein sequence ID" value="QIK40394.1"/>
    <property type="molecule type" value="Genomic_DNA"/>
</dbReference>
<dbReference type="Pfam" id="PF13717">
    <property type="entry name" value="Zn_ribbon_4"/>
    <property type="match status" value="1"/>
</dbReference>
<dbReference type="KEGG" id="mon:G8E03_06195"/>
<feature type="compositionally biased region" description="Polar residues" evidence="1">
    <location>
        <begin position="237"/>
        <end position="247"/>
    </location>
</feature>
<evidence type="ECO:0000259" key="3">
    <source>
        <dbReference type="Pfam" id="PF13717"/>
    </source>
</evidence>
<evidence type="ECO:0000313" key="4">
    <source>
        <dbReference type="EMBL" id="QIK40394.1"/>
    </source>
</evidence>
<keyword evidence="2" id="KW-0472">Membrane</keyword>
<accession>A0A6G7VK68</accession>
<keyword evidence="5" id="KW-1185">Reference proteome</keyword>
<dbReference type="AlphaFoldDB" id="A0A6G7VK68"/>